<dbReference type="Gene3D" id="1.10.1040.10">
    <property type="entry name" value="N-(1-d-carboxylethyl)-l-norvaline Dehydrogenase, domain 2"/>
    <property type="match status" value="1"/>
</dbReference>
<sequence length="471" mass="54837">MKQLNRNTVSVQKRPIKVLQFGEGNFLRGFVDWIFDILNEKTDFNGDIQIVQPIENGMEMLINQQEGLYHVLLEGLLDHKKTQKTRLITSVRGVLNPYKDYKAFLKLGKNPDLEFIISNTTESGIALDERDKDFNTLPNSFPGKLTALLFYRFLHLKGDNIKPITIIPCELIDRNGDKLKENILRYAWIWRLPDGFKIWLDKNVSFCNTLVDRIVPGFPRDTIKTVQKNIGYEDHLVVKAEPFHLWVIETPNDNIHQKLPIEGTGLNIKYVTDKTPYRTRKVRILNGAHTALVPFGYLNGIRFVREAVENELTISFLHQIIFDEIIPTLDLPKEELEYFAEAVIERFKNPFIDHLLISIALNSISKFKVRVLPTILSYLERKGKLPEKLVQSFAWLLVFYRGYYDDKTIPLKDDQSVISFFQEIWKNEDLDTIIEKILENTMLWDTNLNKVPLLHATLSHEIKNILLKTVF</sequence>
<gene>
    <name evidence="5" type="ORF">FHK87_24810</name>
</gene>
<dbReference type="PROSITE" id="PS00974">
    <property type="entry name" value="MANNITOL_DHGENASE"/>
    <property type="match status" value="1"/>
</dbReference>
<name>A0A504IZM2_9FLAO</name>
<keyword evidence="2" id="KW-0520">NAD</keyword>
<dbReference type="GO" id="GO:0008926">
    <property type="term" value="F:mannitol-1-phosphate 5-dehydrogenase activity"/>
    <property type="evidence" value="ECO:0007669"/>
    <property type="project" value="TreeGrafter"/>
</dbReference>
<dbReference type="OrthoDB" id="9768714at2"/>
<feature type="domain" description="Mannitol dehydrogenase C-terminal" evidence="4">
    <location>
        <begin position="275"/>
        <end position="465"/>
    </location>
</feature>
<feature type="domain" description="Mannitol dehydrogenase N-terminal" evidence="3">
    <location>
        <begin position="17"/>
        <end position="253"/>
    </location>
</feature>
<dbReference type="SUPFAM" id="SSF51735">
    <property type="entry name" value="NAD(P)-binding Rossmann-fold domains"/>
    <property type="match status" value="1"/>
</dbReference>
<dbReference type="Proteomes" id="UP000315540">
    <property type="component" value="Unassembled WGS sequence"/>
</dbReference>
<comment type="caution">
    <text evidence="5">The sequence shown here is derived from an EMBL/GenBank/DDBJ whole genome shotgun (WGS) entry which is preliminary data.</text>
</comment>
<organism evidence="5 6">
    <name type="scientific">Aquimarina algicola</name>
    <dbReference type="NCBI Taxonomy" id="2589995"/>
    <lineage>
        <taxon>Bacteria</taxon>
        <taxon>Pseudomonadati</taxon>
        <taxon>Bacteroidota</taxon>
        <taxon>Flavobacteriia</taxon>
        <taxon>Flavobacteriales</taxon>
        <taxon>Flavobacteriaceae</taxon>
        <taxon>Aquimarina</taxon>
    </lineage>
</organism>
<reference evidence="5 6" key="1">
    <citation type="submission" date="2019-06" db="EMBL/GenBank/DDBJ databases">
        <authorList>
            <person name="Meng X."/>
        </authorList>
    </citation>
    <scope>NUCLEOTIDE SEQUENCE [LARGE SCALE GENOMIC DNA]</scope>
    <source>
        <strain evidence="5 6">M625</strain>
    </source>
</reference>
<dbReference type="InterPro" id="IPR000669">
    <property type="entry name" value="Mannitol_DH"/>
</dbReference>
<dbReference type="InterPro" id="IPR013118">
    <property type="entry name" value="Mannitol_DH_C"/>
</dbReference>
<dbReference type="InterPro" id="IPR023027">
    <property type="entry name" value="Mannitol_DH_CS"/>
</dbReference>
<dbReference type="GO" id="GO:0005829">
    <property type="term" value="C:cytosol"/>
    <property type="evidence" value="ECO:0007669"/>
    <property type="project" value="TreeGrafter"/>
</dbReference>
<proteinExistence type="predicted"/>
<dbReference type="PANTHER" id="PTHR30524:SF0">
    <property type="entry name" value="ALTRONATE OXIDOREDUCTASE-RELATED"/>
    <property type="match status" value="1"/>
</dbReference>
<dbReference type="Pfam" id="PF08125">
    <property type="entry name" value="Mannitol_dh_C"/>
    <property type="match status" value="1"/>
</dbReference>
<evidence type="ECO:0000259" key="4">
    <source>
        <dbReference type="Pfam" id="PF08125"/>
    </source>
</evidence>
<dbReference type="GO" id="GO:0019592">
    <property type="term" value="P:mannitol catabolic process"/>
    <property type="evidence" value="ECO:0007669"/>
    <property type="project" value="TreeGrafter"/>
</dbReference>
<evidence type="ECO:0000313" key="5">
    <source>
        <dbReference type="EMBL" id="TPN81208.1"/>
    </source>
</evidence>
<dbReference type="PANTHER" id="PTHR30524">
    <property type="entry name" value="MANNITOL-1-PHOSPHATE 5-DEHYDROGENASE"/>
    <property type="match status" value="1"/>
</dbReference>
<accession>A0A504IZM2</accession>
<keyword evidence="6" id="KW-1185">Reference proteome</keyword>
<dbReference type="RefSeq" id="WP_140597582.1">
    <property type="nucleotide sequence ID" value="NZ_VFWZ01000011.1"/>
</dbReference>
<evidence type="ECO:0000313" key="6">
    <source>
        <dbReference type="Proteomes" id="UP000315540"/>
    </source>
</evidence>
<dbReference type="InterPro" id="IPR036291">
    <property type="entry name" value="NAD(P)-bd_dom_sf"/>
</dbReference>
<dbReference type="InterPro" id="IPR013328">
    <property type="entry name" value="6PGD_dom2"/>
</dbReference>
<dbReference type="AlphaFoldDB" id="A0A504IZM2"/>
<dbReference type="EMBL" id="VFWZ01000011">
    <property type="protein sequence ID" value="TPN81208.1"/>
    <property type="molecule type" value="Genomic_DNA"/>
</dbReference>
<evidence type="ECO:0000256" key="2">
    <source>
        <dbReference type="ARBA" id="ARBA00023027"/>
    </source>
</evidence>
<dbReference type="SUPFAM" id="SSF48179">
    <property type="entry name" value="6-phosphogluconate dehydrogenase C-terminal domain-like"/>
    <property type="match status" value="1"/>
</dbReference>
<dbReference type="Pfam" id="PF01232">
    <property type="entry name" value="Mannitol_dh"/>
    <property type="match status" value="1"/>
</dbReference>
<protein>
    <submittedName>
        <fullName evidence="5">Tagaturonate reductase</fullName>
    </submittedName>
</protein>
<evidence type="ECO:0000259" key="3">
    <source>
        <dbReference type="Pfam" id="PF01232"/>
    </source>
</evidence>
<keyword evidence="1" id="KW-0560">Oxidoreductase</keyword>
<dbReference type="InterPro" id="IPR008927">
    <property type="entry name" value="6-PGluconate_DH-like_C_sf"/>
</dbReference>
<dbReference type="Gene3D" id="3.40.50.720">
    <property type="entry name" value="NAD(P)-binding Rossmann-like Domain"/>
    <property type="match status" value="1"/>
</dbReference>
<dbReference type="InterPro" id="IPR013131">
    <property type="entry name" value="Mannitol_DH_N"/>
</dbReference>
<dbReference type="PRINTS" id="PR00084">
    <property type="entry name" value="MTLDHDRGNASE"/>
</dbReference>
<dbReference type="NCBIfam" id="NF002969">
    <property type="entry name" value="PRK03643.1"/>
    <property type="match status" value="1"/>
</dbReference>
<evidence type="ECO:0000256" key="1">
    <source>
        <dbReference type="ARBA" id="ARBA00023002"/>
    </source>
</evidence>